<name>A0A2U2BIX5_ALCFA</name>
<evidence type="ECO:0000256" key="4">
    <source>
        <dbReference type="ARBA" id="ARBA00023163"/>
    </source>
</evidence>
<protein>
    <submittedName>
        <fullName evidence="7">Sigma-70 family RNA polymerase sigma factor</fullName>
    </submittedName>
</protein>
<dbReference type="GO" id="GO:0003677">
    <property type="term" value="F:DNA binding"/>
    <property type="evidence" value="ECO:0007669"/>
    <property type="project" value="InterPro"/>
</dbReference>
<dbReference type="NCBIfam" id="TIGR02937">
    <property type="entry name" value="sigma70-ECF"/>
    <property type="match status" value="1"/>
</dbReference>
<dbReference type="InterPro" id="IPR036388">
    <property type="entry name" value="WH-like_DNA-bd_sf"/>
</dbReference>
<keyword evidence="4" id="KW-0804">Transcription</keyword>
<dbReference type="InterPro" id="IPR013325">
    <property type="entry name" value="RNA_pol_sigma_r2"/>
</dbReference>
<evidence type="ECO:0000259" key="5">
    <source>
        <dbReference type="Pfam" id="PF04542"/>
    </source>
</evidence>
<dbReference type="SUPFAM" id="SSF88946">
    <property type="entry name" value="Sigma2 domain of RNA polymerase sigma factors"/>
    <property type="match status" value="1"/>
</dbReference>
<dbReference type="PANTHER" id="PTHR43133:SF63">
    <property type="entry name" value="RNA POLYMERASE SIGMA FACTOR FECI-RELATED"/>
    <property type="match status" value="1"/>
</dbReference>
<dbReference type="GO" id="GO:0016987">
    <property type="term" value="F:sigma factor activity"/>
    <property type="evidence" value="ECO:0007669"/>
    <property type="project" value="UniProtKB-KW"/>
</dbReference>
<dbReference type="Gene3D" id="1.10.1740.10">
    <property type="match status" value="1"/>
</dbReference>
<evidence type="ECO:0000259" key="6">
    <source>
        <dbReference type="Pfam" id="PF08281"/>
    </source>
</evidence>
<evidence type="ECO:0000313" key="7">
    <source>
        <dbReference type="EMBL" id="PWE13927.1"/>
    </source>
</evidence>
<dbReference type="Pfam" id="PF04542">
    <property type="entry name" value="Sigma70_r2"/>
    <property type="match status" value="1"/>
</dbReference>
<dbReference type="Gene3D" id="1.10.10.10">
    <property type="entry name" value="Winged helix-like DNA-binding domain superfamily/Winged helix DNA-binding domain"/>
    <property type="match status" value="1"/>
</dbReference>
<organism evidence="7 8">
    <name type="scientific">Alcaligenes faecalis</name>
    <dbReference type="NCBI Taxonomy" id="511"/>
    <lineage>
        <taxon>Bacteria</taxon>
        <taxon>Pseudomonadati</taxon>
        <taxon>Pseudomonadota</taxon>
        <taxon>Betaproteobacteria</taxon>
        <taxon>Burkholderiales</taxon>
        <taxon>Alcaligenaceae</taxon>
        <taxon>Alcaligenes</taxon>
    </lineage>
</organism>
<dbReference type="Proteomes" id="UP000245216">
    <property type="component" value="Unassembled WGS sequence"/>
</dbReference>
<comment type="caution">
    <text evidence="7">The sequence shown here is derived from an EMBL/GenBank/DDBJ whole genome shotgun (WGS) entry which is preliminary data.</text>
</comment>
<reference evidence="7 8" key="1">
    <citation type="submission" date="2018-05" db="EMBL/GenBank/DDBJ databases">
        <title>Genome Sequence of an Efficient Indole-Degrading Bacterium, Alcaligenes sp.YBY.</title>
        <authorList>
            <person name="Yang B."/>
        </authorList>
    </citation>
    <scope>NUCLEOTIDE SEQUENCE [LARGE SCALE GENOMIC DNA]</scope>
    <source>
        <strain evidence="7 8">YBY</strain>
    </source>
</reference>
<gene>
    <name evidence="7" type="ORF">DF183_12255</name>
</gene>
<proteinExistence type="inferred from homology"/>
<dbReference type="InterPro" id="IPR007627">
    <property type="entry name" value="RNA_pol_sigma70_r2"/>
</dbReference>
<evidence type="ECO:0000313" key="8">
    <source>
        <dbReference type="Proteomes" id="UP000245216"/>
    </source>
</evidence>
<evidence type="ECO:0000256" key="2">
    <source>
        <dbReference type="ARBA" id="ARBA00023015"/>
    </source>
</evidence>
<keyword evidence="3" id="KW-0731">Sigma factor</keyword>
<dbReference type="AlphaFoldDB" id="A0A2U2BIX5"/>
<sequence>MSRRPSPKKGWLAHYSGLIGSWAKRSSLPQDAEDAAQDSIEGLLRGEHAAALNQKAYLYRSAQNQLISEIRRQSRHDVLPLHDLREEEHPVDPGPESDLRMEQLSQALREALQELPLKCQQVFLWNKIEGYTQKEIAEKLDLTPSSVEKYMKRALRHLQKKLQNYAPH</sequence>
<dbReference type="SUPFAM" id="SSF88659">
    <property type="entry name" value="Sigma3 and sigma4 domains of RNA polymerase sigma factors"/>
    <property type="match status" value="1"/>
</dbReference>
<feature type="domain" description="RNA polymerase sigma factor 70 region 4 type 2" evidence="6">
    <location>
        <begin position="106"/>
        <end position="158"/>
    </location>
</feature>
<dbReference type="InterPro" id="IPR014284">
    <property type="entry name" value="RNA_pol_sigma-70_dom"/>
</dbReference>
<dbReference type="GO" id="GO:0006352">
    <property type="term" value="P:DNA-templated transcription initiation"/>
    <property type="evidence" value="ECO:0007669"/>
    <property type="project" value="InterPro"/>
</dbReference>
<dbReference type="PANTHER" id="PTHR43133">
    <property type="entry name" value="RNA POLYMERASE ECF-TYPE SIGMA FACTO"/>
    <property type="match status" value="1"/>
</dbReference>
<dbReference type="InterPro" id="IPR013249">
    <property type="entry name" value="RNA_pol_sigma70_r4_t2"/>
</dbReference>
<dbReference type="InterPro" id="IPR039425">
    <property type="entry name" value="RNA_pol_sigma-70-like"/>
</dbReference>
<feature type="domain" description="RNA polymerase sigma-70 region 2" evidence="5">
    <location>
        <begin position="14"/>
        <end position="75"/>
    </location>
</feature>
<dbReference type="Pfam" id="PF08281">
    <property type="entry name" value="Sigma70_r4_2"/>
    <property type="match status" value="1"/>
</dbReference>
<dbReference type="RefSeq" id="WP_086061233.1">
    <property type="nucleotide sequence ID" value="NZ_MSZP01000002.1"/>
</dbReference>
<dbReference type="InterPro" id="IPR013324">
    <property type="entry name" value="RNA_pol_sigma_r3/r4-like"/>
</dbReference>
<keyword evidence="2" id="KW-0805">Transcription regulation</keyword>
<comment type="similarity">
    <text evidence="1">Belongs to the sigma-70 factor family. ECF subfamily.</text>
</comment>
<dbReference type="EMBL" id="QEXO01000003">
    <property type="protein sequence ID" value="PWE13927.1"/>
    <property type="molecule type" value="Genomic_DNA"/>
</dbReference>
<reference evidence="7 8" key="2">
    <citation type="submission" date="2018-05" db="EMBL/GenBank/DDBJ databases">
        <authorList>
            <person name="Lanie J.A."/>
            <person name="Ng W.-L."/>
            <person name="Kazmierczak K.M."/>
            <person name="Andrzejewski T.M."/>
            <person name="Davidsen T.M."/>
            <person name="Wayne K.J."/>
            <person name="Tettelin H."/>
            <person name="Glass J.I."/>
            <person name="Rusch D."/>
            <person name="Podicherti R."/>
            <person name="Tsui H.-C.T."/>
            <person name="Winkler M.E."/>
        </authorList>
    </citation>
    <scope>NUCLEOTIDE SEQUENCE [LARGE SCALE GENOMIC DNA]</scope>
    <source>
        <strain evidence="7 8">YBY</strain>
    </source>
</reference>
<evidence type="ECO:0000256" key="3">
    <source>
        <dbReference type="ARBA" id="ARBA00023082"/>
    </source>
</evidence>
<accession>A0A2U2BIX5</accession>
<evidence type="ECO:0000256" key="1">
    <source>
        <dbReference type="ARBA" id="ARBA00010641"/>
    </source>
</evidence>
<dbReference type="CDD" id="cd06171">
    <property type="entry name" value="Sigma70_r4"/>
    <property type="match status" value="1"/>
</dbReference>
<dbReference type="STRING" id="511.UZ73_12655"/>